<comment type="caution">
    <text evidence="1">The sequence shown here is derived from an EMBL/GenBank/DDBJ whole genome shotgun (WGS) entry which is preliminary data.</text>
</comment>
<reference evidence="1" key="1">
    <citation type="submission" date="2019-03" db="EMBL/GenBank/DDBJ databases">
        <title>Lake Tanganyika Metagenome-Assembled Genomes (MAGs).</title>
        <authorList>
            <person name="Tran P."/>
        </authorList>
    </citation>
    <scope>NUCLEOTIDE SEQUENCE</scope>
    <source>
        <strain evidence="1">K_DeepCast_65m_m2_066</strain>
    </source>
</reference>
<accession>A0A937W2K8</accession>
<protein>
    <submittedName>
        <fullName evidence="1">Uncharacterized protein</fullName>
    </submittedName>
</protein>
<dbReference type="AlphaFoldDB" id="A0A937W2K8"/>
<dbReference type="Proteomes" id="UP000712673">
    <property type="component" value="Unassembled WGS sequence"/>
</dbReference>
<name>A0A937W2K8_UNCTE</name>
<evidence type="ECO:0000313" key="2">
    <source>
        <dbReference type="Proteomes" id="UP000712673"/>
    </source>
</evidence>
<organism evidence="1 2">
    <name type="scientific">Tectimicrobiota bacterium</name>
    <dbReference type="NCBI Taxonomy" id="2528274"/>
    <lineage>
        <taxon>Bacteria</taxon>
        <taxon>Pseudomonadati</taxon>
        <taxon>Nitrospinota/Tectimicrobiota group</taxon>
        <taxon>Candidatus Tectimicrobiota</taxon>
    </lineage>
</organism>
<proteinExistence type="predicted"/>
<sequence>MHPINAQRPCDHCLLMADTFHPDMCLHPGRRDPGALGDAIDRALLWNGACPVQQRGQPVFDTLLALHCPVEEWEAAGEYMRVRIARHLALHQRITMEDIQRYSTEYQHTRTVIARQAS</sequence>
<evidence type="ECO:0000313" key="1">
    <source>
        <dbReference type="EMBL" id="MBM3225711.1"/>
    </source>
</evidence>
<gene>
    <name evidence="1" type="ORF">FJZ47_18195</name>
</gene>
<dbReference type="EMBL" id="VGLS01000662">
    <property type="protein sequence ID" value="MBM3225711.1"/>
    <property type="molecule type" value="Genomic_DNA"/>
</dbReference>